<keyword evidence="4" id="KW-1185">Reference proteome</keyword>
<dbReference type="EMBL" id="JBHUOX010000002">
    <property type="protein sequence ID" value="MFD2999318.1"/>
    <property type="molecule type" value="Genomic_DNA"/>
</dbReference>
<name>A0ABW6BN78_9BACT</name>
<evidence type="ECO:0000313" key="4">
    <source>
        <dbReference type="Proteomes" id="UP001597641"/>
    </source>
</evidence>
<accession>A0ABW6BN78</accession>
<feature type="signal peptide" evidence="2">
    <location>
        <begin position="1"/>
        <end position="23"/>
    </location>
</feature>
<evidence type="ECO:0000256" key="1">
    <source>
        <dbReference type="SAM" id="MobiDB-lite"/>
    </source>
</evidence>
<comment type="caution">
    <text evidence="3">The sequence shown here is derived from an EMBL/GenBank/DDBJ whole genome shotgun (WGS) entry which is preliminary data.</text>
</comment>
<gene>
    <name evidence="3" type="ORF">ACFS7Z_03010</name>
</gene>
<organism evidence="3 4">
    <name type="scientific">Pontibacter toksunensis</name>
    <dbReference type="NCBI Taxonomy" id="1332631"/>
    <lineage>
        <taxon>Bacteria</taxon>
        <taxon>Pseudomonadati</taxon>
        <taxon>Bacteroidota</taxon>
        <taxon>Cytophagia</taxon>
        <taxon>Cytophagales</taxon>
        <taxon>Hymenobacteraceae</taxon>
        <taxon>Pontibacter</taxon>
    </lineage>
</organism>
<evidence type="ECO:0000313" key="3">
    <source>
        <dbReference type="EMBL" id="MFD2999318.1"/>
    </source>
</evidence>
<dbReference type="PROSITE" id="PS51257">
    <property type="entry name" value="PROKAR_LIPOPROTEIN"/>
    <property type="match status" value="1"/>
</dbReference>
<protein>
    <submittedName>
        <fullName evidence="3">Uncharacterized protein</fullName>
    </submittedName>
</protein>
<proteinExistence type="predicted"/>
<dbReference type="Proteomes" id="UP001597641">
    <property type="component" value="Unassembled WGS sequence"/>
</dbReference>
<dbReference type="RefSeq" id="WP_377480705.1">
    <property type="nucleotide sequence ID" value="NZ_JBHUOX010000002.1"/>
</dbReference>
<evidence type="ECO:0000256" key="2">
    <source>
        <dbReference type="SAM" id="SignalP"/>
    </source>
</evidence>
<feature type="compositionally biased region" description="Acidic residues" evidence="1">
    <location>
        <begin position="26"/>
        <end position="36"/>
    </location>
</feature>
<sequence length="56" mass="6225">MKTLYKLLFVLCLLVGTSCSQNAQEEEITVESAEEGAAEKDTTQANDEVPEELMHH</sequence>
<reference evidence="4" key="1">
    <citation type="journal article" date="2019" name="Int. J. Syst. Evol. Microbiol.">
        <title>The Global Catalogue of Microorganisms (GCM) 10K type strain sequencing project: providing services to taxonomists for standard genome sequencing and annotation.</title>
        <authorList>
            <consortium name="The Broad Institute Genomics Platform"/>
            <consortium name="The Broad Institute Genome Sequencing Center for Infectious Disease"/>
            <person name="Wu L."/>
            <person name="Ma J."/>
        </authorList>
    </citation>
    <scope>NUCLEOTIDE SEQUENCE [LARGE SCALE GENOMIC DNA]</scope>
    <source>
        <strain evidence="4">KCTC 23984</strain>
    </source>
</reference>
<feature type="region of interest" description="Disordered" evidence="1">
    <location>
        <begin position="26"/>
        <end position="56"/>
    </location>
</feature>
<keyword evidence="2" id="KW-0732">Signal</keyword>
<feature type="chain" id="PRO_5047070317" evidence="2">
    <location>
        <begin position="24"/>
        <end position="56"/>
    </location>
</feature>